<reference evidence="1 2" key="1">
    <citation type="journal article" date="2023" name="Hortic Res">
        <title>Pangenome of water caltrop reveals structural variations and asymmetric subgenome divergence after allopolyploidization.</title>
        <authorList>
            <person name="Zhang X."/>
            <person name="Chen Y."/>
            <person name="Wang L."/>
            <person name="Yuan Y."/>
            <person name="Fang M."/>
            <person name="Shi L."/>
            <person name="Lu R."/>
            <person name="Comes H.P."/>
            <person name="Ma Y."/>
            <person name="Chen Y."/>
            <person name="Huang G."/>
            <person name="Zhou Y."/>
            <person name="Zheng Z."/>
            <person name="Qiu Y."/>
        </authorList>
    </citation>
    <scope>NUCLEOTIDE SEQUENCE [LARGE SCALE GENOMIC DNA]</scope>
    <source>
        <strain evidence="1">F231</strain>
    </source>
</reference>
<dbReference type="GO" id="GO:0000463">
    <property type="term" value="P:maturation of LSU-rRNA from tricistronic rRNA transcript (SSU-rRNA, 5.8S rRNA, LSU-rRNA)"/>
    <property type="evidence" value="ECO:0007669"/>
    <property type="project" value="TreeGrafter"/>
</dbReference>
<sequence>MIVLLDRDQGLFFSSSLILLQVINVLTLSRNVTEWLQKYALEQLSEFSSHLLKFLYGSVKFTSEGNSLVDLILQIIISTLKISQKRKIYQPHFTLATDGLYHVYEIVNIYGAPRSHPTSEYGLKVMLMSTPSPIFNMEEEKLSRFITWAISVAVQSDNRQLLQSTSARSHVGFFLEEEMTEEPLMSKLLRWITASVILGCLSARSCMHNMVPTGSSMKTLEELLEYIKGIHGRGNNKASPSCQGFIIDSMLYLQQLLGINCRVLPSITSALCVLLPDITESTGSSVVSRIRCPPEANPSWRWSFYQPWKDLTLEQTQVEEMDEYHACQTLMVALSNSQQRKLPCSQFLSPPDIEKSGVFSWERSLVMEHIKGEVFQL</sequence>
<protein>
    <submittedName>
        <fullName evidence="1">Uncharacterized protein</fullName>
    </submittedName>
</protein>
<proteinExistence type="predicted"/>
<accession>A0AAN7RN65</accession>
<dbReference type="PANTHER" id="PTHR13500:SF0">
    <property type="entry name" value="NUCLEOLAR PRE-RIBOSOMAL-ASSOCIATED PROTEIN 1"/>
    <property type="match status" value="1"/>
</dbReference>
<dbReference type="PANTHER" id="PTHR13500">
    <property type="entry name" value="NUCLEOLAR PRERIBOSOMAL-ASSOCIATED PROTEIN 1"/>
    <property type="match status" value="1"/>
</dbReference>
<dbReference type="InterPro" id="IPR039844">
    <property type="entry name" value="URB1"/>
</dbReference>
<evidence type="ECO:0000313" key="2">
    <source>
        <dbReference type="Proteomes" id="UP001346149"/>
    </source>
</evidence>
<gene>
    <name evidence="1" type="ORF">SAY86_003833</name>
</gene>
<name>A0AAN7RN65_TRANT</name>
<dbReference type="GO" id="GO:0005730">
    <property type="term" value="C:nucleolus"/>
    <property type="evidence" value="ECO:0007669"/>
    <property type="project" value="TreeGrafter"/>
</dbReference>
<evidence type="ECO:0000313" key="1">
    <source>
        <dbReference type="EMBL" id="KAK4804016.1"/>
    </source>
</evidence>
<dbReference type="EMBL" id="JAXQNO010000001">
    <property type="protein sequence ID" value="KAK4804016.1"/>
    <property type="molecule type" value="Genomic_DNA"/>
</dbReference>
<dbReference type="AlphaFoldDB" id="A0AAN7RN65"/>
<comment type="caution">
    <text evidence="1">The sequence shown here is derived from an EMBL/GenBank/DDBJ whole genome shotgun (WGS) entry which is preliminary data.</text>
</comment>
<dbReference type="Proteomes" id="UP001346149">
    <property type="component" value="Unassembled WGS sequence"/>
</dbReference>
<dbReference type="GO" id="GO:0000466">
    <property type="term" value="P:maturation of 5.8S rRNA from tricistronic rRNA transcript (SSU-rRNA, 5.8S rRNA, LSU-rRNA)"/>
    <property type="evidence" value="ECO:0007669"/>
    <property type="project" value="TreeGrafter"/>
</dbReference>
<organism evidence="1 2">
    <name type="scientific">Trapa natans</name>
    <name type="common">Water chestnut</name>
    <dbReference type="NCBI Taxonomy" id="22666"/>
    <lineage>
        <taxon>Eukaryota</taxon>
        <taxon>Viridiplantae</taxon>
        <taxon>Streptophyta</taxon>
        <taxon>Embryophyta</taxon>
        <taxon>Tracheophyta</taxon>
        <taxon>Spermatophyta</taxon>
        <taxon>Magnoliopsida</taxon>
        <taxon>eudicotyledons</taxon>
        <taxon>Gunneridae</taxon>
        <taxon>Pentapetalae</taxon>
        <taxon>rosids</taxon>
        <taxon>malvids</taxon>
        <taxon>Myrtales</taxon>
        <taxon>Lythraceae</taxon>
        <taxon>Trapa</taxon>
    </lineage>
</organism>
<keyword evidence="2" id="KW-1185">Reference proteome</keyword>